<dbReference type="InterPro" id="IPR006026">
    <property type="entry name" value="Peptidase_Metallo"/>
</dbReference>
<keyword evidence="3 4" id="KW-0482">Metalloprotease</keyword>
<dbReference type="PANTHER" id="PTHR10127">
    <property type="entry name" value="DISCOIDIN, CUB, EGF, LAMININ , AND ZINC METALLOPROTEASE DOMAIN CONTAINING"/>
    <property type="match status" value="1"/>
</dbReference>
<comment type="cofactor">
    <cofactor evidence="3 4">
        <name>Zn(2+)</name>
        <dbReference type="ChEBI" id="CHEBI:29105"/>
    </cofactor>
    <text evidence="3 4">Binds 1 zinc ion per subunit.</text>
</comment>
<dbReference type="InterPro" id="IPR034035">
    <property type="entry name" value="Astacin-like_dom"/>
</dbReference>
<dbReference type="PANTHER" id="PTHR10127:SF883">
    <property type="entry name" value="ZINC METALLOPROTEINASE NAS-8"/>
    <property type="match status" value="1"/>
</dbReference>
<keyword evidence="7" id="KW-1185">Reference proteome</keyword>
<feature type="active site" evidence="3">
    <location>
        <position position="125"/>
    </location>
</feature>
<keyword evidence="3 4" id="KW-0645">Protease</keyword>
<keyword evidence="3 4" id="KW-0862">Zinc</keyword>
<organism evidence="6 7">
    <name type="scientific">Cordylochernes scorpioides</name>
    <dbReference type="NCBI Taxonomy" id="51811"/>
    <lineage>
        <taxon>Eukaryota</taxon>
        <taxon>Metazoa</taxon>
        <taxon>Ecdysozoa</taxon>
        <taxon>Arthropoda</taxon>
        <taxon>Chelicerata</taxon>
        <taxon>Arachnida</taxon>
        <taxon>Pseudoscorpiones</taxon>
        <taxon>Cheliferoidea</taxon>
        <taxon>Chernetidae</taxon>
        <taxon>Cordylochernes</taxon>
    </lineage>
</organism>
<dbReference type="Proteomes" id="UP001235939">
    <property type="component" value="Chromosome 14"/>
</dbReference>
<dbReference type="CDD" id="cd04280">
    <property type="entry name" value="ZnMc_astacin_like"/>
    <property type="match status" value="1"/>
</dbReference>
<dbReference type="SUPFAM" id="SSF55486">
    <property type="entry name" value="Metalloproteases ('zincins'), catalytic domain"/>
    <property type="match status" value="1"/>
</dbReference>
<dbReference type="PROSITE" id="PS51864">
    <property type="entry name" value="ASTACIN"/>
    <property type="match status" value="1"/>
</dbReference>
<feature type="domain" description="Peptidase M12A" evidence="5">
    <location>
        <begin position="21"/>
        <end position="227"/>
    </location>
</feature>
<keyword evidence="3 4" id="KW-0479">Metal-binding</keyword>
<reference evidence="6 7" key="1">
    <citation type="submission" date="2022-01" db="EMBL/GenBank/DDBJ databases">
        <title>A chromosomal length assembly of Cordylochernes scorpioides.</title>
        <authorList>
            <person name="Zeh D."/>
            <person name="Zeh J."/>
        </authorList>
    </citation>
    <scope>NUCLEOTIDE SEQUENCE [LARGE SCALE GENOMIC DNA]</scope>
    <source>
        <strain evidence="6">IN4F17</strain>
        <tissue evidence="6">Whole Body</tissue>
    </source>
</reference>
<dbReference type="SMART" id="SM00235">
    <property type="entry name" value="ZnMc"/>
    <property type="match status" value="1"/>
</dbReference>
<dbReference type="InterPro" id="IPR001506">
    <property type="entry name" value="Peptidase_M12A"/>
</dbReference>
<proteinExistence type="predicted"/>
<evidence type="ECO:0000313" key="7">
    <source>
        <dbReference type="Proteomes" id="UP001235939"/>
    </source>
</evidence>
<dbReference type="PRINTS" id="PR00480">
    <property type="entry name" value="ASTACIN"/>
</dbReference>
<comment type="caution">
    <text evidence="3">Lacks conserved residue(s) required for the propagation of feature annotation.</text>
</comment>
<dbReference type="InterPro" id="IPR024079">
    <property type="entry name" value="MetalloPept_cat_dom_sf"/>
</dbReference>
<sequence length="227" mass="26363">MENPNLFEGDIMGIENIEDLNATPKKGYLWPGGQVPYRIKSPLKYDNILDYSPLCPVYAMRIIKSTMRYIEDRTCIRFVPRTSEKNYVNIIRDVGCYTYVGRSRNGPHDLSLGSGCVRFPIVLHELTHVLGFFHEHNRSDRDDYLRIIWDNISIESKTQFNKMSPSDHLLLAPFDYESIQLYGSRAFSEDGFSKTIVAKDGSRLLETYEKKGYSKHDIKKIRTLYKC</sequence>
<comment type="function">
    <text evidence="2">Zinc metalloprotease. Provoques deadhesion of endothelial cells from cell cultures, and also degradation of fibronectin, fibrinogen and gelatin in vitro. Its role in the venom is not fully understood but it might act as a spreading factor that facilitates diffusion of other venom toxins. Alternatively, it might be involved in the proteolytic processing of other venom toxins or it might play a role in extra-oral digestion of prey.</text>
</comment>
<dbReference type="EC" id="3.4.24.-" evidence="4"/>
<feature type="binding site" evidence="3">
    <location>
        <position position="128"/>
    </location>
    <ligand>
        <name>Zn(2+)</name>
        <dbReference type="ChEBI" id="CHEBI:29105"/>
        <note>catalytic</note>
    </ligand>
</feature>
<evidence type="ECO:0000256" key="4">
    <source>
        <dbReference type="RuleBase" id="RU361183"/>
    </source>
</evidence>
<feature type="binding site" evidence="3">
    <location>
        <position position="134"/>
    </location>
    <ligand>
        <name>Zn(2+)</name>
        <dbReference type="ChEBI" id="CHEBI:29105"/>
        <note>catalytic</note>
    </ligand>
</feature>
<keyword evidence="3 4" id="KW-0378">Hydrolase</keyword>
<protein>
    <recommendedName>
        <fullName evidence="4">Metalloendopeptidase</fullName>
        <ecNumber evidence="4">3.4.24.-</ecNumber>
    </recommendedName>
</protein>
<evidence type="ECO:0000256" key="3">
    <source>
        <dbReference type="PROSITE-ProRule" id="PRU01211"/>
    </source>
</evidence>
<name>A0ABY6L7E2_9ARAC</name>
<evidence type="ECO:0000256" key="2">
    <source>
        <dbReference type="ARBA" id="ARBA00025529"/>
    </source>
</evidence>
<dbReference type="Pfam" id="PF01400">
    <property type="entry name" value="Astacin"/>
    <property type="match status" value="1"/>
</dbReference>
<evidence type="ECO:0000259" key="5">
    <source>
        <dbReference type="PROSITE" id="PS51864"/>
    </source>
</evidence>
<evidence type="ECO:0000256" key="1">
    <source>
        <dbReference type="ARBA" id="ARBA00011245"/>
    </source>
</evidence>
<accession>A0ABY6L7E2</accession>
<gene>
    <name evidence="6" type="ORF">LAZ67_14002511</name>
</gene>
<feature type="binding site" evidence="3">
    <location>
        <position position="124"/>
    </location>
    <ligand>
        <name>Zn(2+)</name>
        <dbReference type="ChEBI" id="CHEBI:29105"/>
        <note>catalytic</note>
    </ligand>
</feature>
<evidence type="ECO:0000313" key="6">
    <source>
        <dbReference type="EMBL" id="UYV76943.1"/>
    </source>
</evidence>
<dbReference type="Gene3D" id="3.40.390.10">
    <property type="entry name" value="Collagenase (Catalytic Domain)"/>
    <property type="match status" value="1"/>
</dbReference>
<comment type="subunit">
    <text evidence="1">Monomer.</text>
</comment>
<dbReference type="EMBL" id="CP092876">
    <property type="protein sequence ID" value="UYV76943.1"/>
    <property type="molecule type" value="Genomic_DNA"/>
</dbReference>